<dbReference type="EMBL" id="JAUKTV010000013">
    <property type="protein sequence ID" value="KAK0718976.1"/>
    <property type="molecule type" value="Genomic_DNA"/>
</dbReference>
<proteinExistence type="predicted"/>
<reference evidence="2" key="1">
    <citation type="submission" date="2023-06" db="EMBL/GenBank/DDBJ databases">
        <title>Genome-scale phylogeny and comparative genomics of the fungal order Sordariales.</title>
        <authorList>
            <consortium name="Lawrence Berkeley National Laboratory"/>
            <person name="Hensen N."/>
            <person name="Bonometti L."/>
            <person name="Westerberg I."/>
            <person name="Brannstrom I.O."/>
            <person name="Guillou S."/>
            <person name="Cros-Aarteil S."/>
            <person name="Calhoun S."/>
            <person name="Haridas S."/>
            <person name="Kuo A."/>
            <person name="Mondo S."/>
            <person name="Pangilinan J."/>
            <person name="Riley R."/>
            <person name="Labutti K."/>
            <person name="Andreopoulos B."/>
            <person name="Lipzen A."/>
            <person name="Chen C."/>
            <person name="Yanf M."/>
            <person name="Daum C."/>
            <person name="Ng V."/>
            <person name="Clum A."/>
            <person name="Steindorff A."/>
            <person name="Ohm R."/>
            <person name="Martin F."/>
            <person name="Silar P."/>
            <person name="Natvig D."/>
            <person name="Lalanne C."/>
            <person name="Gautier V."/>
            <person name="Ament-Velasquez S.L."/>
            <person name="Kruys A."/>
            <person name="Hutchinson M.I."/>
            <person name="Powell A.J."/>
            <person name="Barry K."/>
            <person name="Miller A.N."/>
            <person name="Grigoriev I.V."/>
            <person name="Debuchy R."/>
            <person name="Gladieux P."/>
            <person name="Thoren M.H."/>
            <person name="Johannesson H."/>
        </authorList>
    </citation>
    <scope>NUCLEOTIDE SEQUENCE</scope>
    <source>
        <strain evidence="2">CBS 540.89</strain>
    </source>
</reference>
<dbReference type="Proteomes" id="UP001172159">
    <property type="component" value="Unassembled WGS sequence"/>
</dbReference>
<accession>A0AA40ANA3</accession>
<name>A0AA40ANA3_9PEZI</name>
<protein>
    <submittedName>
        <fullName evidence="2">Uncharacterized protein</fullName>
    </submittedName>
</protein>
<evidence type="ECO:0000313" key="3">
    <source>
        <dbReference type="Proteomes" id="UP001172159"/>
    </source>
</evidence>
<comment type="caution">
    <text evidence="2">The sequence shown here is derived from an EMBL/GenBank/DDBJ whole genome shotgun (WGS) entry which is preliminary data.</text>
</comment>
<feature type="compositionally biased region" description="Low complexity" evidence="1">
    <location>
        <begin position="252"/>
        <end position="269"/>
    </location>
</feature>
<evidence type="ECO:0000313" key="2">
    <source>
        <dbReference type="EMBL" id="KAK0718976.1"/>
    </source>
</evidence>
<gene>
    <name evidence="2" type="ORF">B0T21DRAFT_454116</name>
</gene>
<evidence type="ECO:0000256" key="1">
    <source>
        <dbReference type="SAM" id="MobiDB-lite"/>
    </source>
</evidence>
<dbReference type="AlphaFoldDB" id="A0AA40ANA3"/>
<feature type="region of interest" description="Disordered" evidence="1">
    <location>
        <begin position="245"/>
        <end position="282"/>
    </location>
</feature>
<keyword evidence="3" id="KW-1185">Reference proteome</keyword>
<organism evidence="2 3">
    <name type="scientific">Apiosordaria backusii</name>
    <dbReference type="NCBI Taxonomy" id="314023"/>
    <lineage>
        <taxon>Eukaryota</taxon>
        <taxon>Fungi</taxon>
        <taxon>Dikarya</taxon>
        <taxon>Ascomycota</taxon>
        <taxon>Pezizomycotina</taxon>
        <taxon>Sordariomycetes</taxon>
        <taxon>Sordariomycetidae</taxon>
        <taxon>Sordariales</taxon>
        <taxon>Lasiosphaeriaceae</taxon>
        <taxon>Apiosordaria</taxon>
    </lineage>
</organism>
<sequence length="395" mass="44679">MVRPPSTGFINAGFELYTALEQSATVSQACSSASSSARNLYNRVTNTTPSPLDSPHNRSQKRNWIQSATNWQDDVDDIPTLDSMAYSPVDPTNTTIRGGPTPRNGYQAVRVLLLSWENQHKSALQRTKIMRRLEDLFRDEFNFVVYSYHLQQPPNPGETIDGAFFSWLMANKFLVNLDPQNERELVIIIYDGNTGLSPYNDFRLYSSQSPERNSVPWDLLQKRFLQAPYDTLQVFNWTYHHNLSSPQKHSLNNPPSKNNPNFSPENNPKTVRNPRGTNLLLSATSGPLPPLKKFSKSDHWQLLFLAAFHKALLDSGPDPLSVDTIHQRILIAHEEAKMKEVDTPKLFRLPSGHDDEEEGAANKSIVIASLGDCEPDGWVLVSHYDYWSQRSSGGR</sequence>